<keyword evidence="1" id="KW-0614">Plasmid</keyword>
<gene>
    <name evidence="1" type="ORF">O3303_20640</name>
</gene>
<protein>
    <submittedName>
        <fullName evidence="1">Uncharacterized protein</fullName>
    </submittedName>
</protein>
<dbReference type="RefSeq" id="WP_269562010.1">
    <property type="nucleotide sequence ID" value="NZ_CP114768.1"/>
</dbReference>
<keyword evidence="2" id="KW-1185">Reference proteome</keyword>
<accession>A0ABY7LVA3</accession>
<geneLocation type="plasmid" evidence="1 2">
    <name>unnamed1</name>
</geneLocation>
<dbReference type="Proteomes" id="UP001211005">
    <property type="component" value="Plasmid unnamed1"/>
</dbReference>
<evidence type="ECO:0000313" key="2">
    <source>
        <dbReference type="Proteomes" id="UP001211005"/>
    </source>
</evidence>
<reference evidence="1 2" key="1">
    <citation type="submission" date="2022-12" db="EMBL/GenBank/DDBJ databases">
        <title>Hymenobacter canadensis sp. nov. isolated from lake water of the Cambridge Bay, Canada.</title>
        <authorList>
            <person name="Kim W.H."/>
            <person name="Lee Y.M."/>
        </authorList>
    </citation>
    <scope>NUCLEOTIDE SEQUENCE [LARGE SCALE GENOMIC DNA]</scope>
    <source>
        <strain evidence="1 2">PAMC 29467</strain>
        <plasmid evidence="1 2">unnamed1</plasmid>
    </source>
</reference>
<organism evidence="1 2">
    <name type="scientific">Hymenobacter canadensis</name>
    <dbReference type="NCBI Taxonomy" id="2999067"/>
    <lineage>
        <taxon>Bacteria</taxon>
        <taxon>Pseudomonadati</taxon>
        <taxon>Bacteroidota</taxon>
        <taxon>Cytophagia</taxon>
        <taxon>Cytophagales</taxon>
        <taxon>Hymenobacteraceae</taxon>
        <taxon>Hymenobacter</taxon>
    </lineage>
</organism>
<name>A0ABY7LVA3_9BACT</name>
<proteinExistence type="predicted"/>
<sequence length="115" mass="13324">MPPDLAYSFDDEVASKFCYDLDGKRLEIHFNGCWEIATRRYHDGPCHLLIHQWTDARCQEEVVSPRFARLEERMGIVSLLLHFAWTAEGAEALVNTIDNRYLLLRFANPSVEVVL</sequence>
<evidence type="ECO:0000313" key="1">
    <source>
        <dbReference type="EMBL" id="WBA43976.1"/>
    </source>
</evidence>
<dbReference type="EMBL" id="CP114768">
    <property type="protein sequence ID" value="WBA43976.1"/>
    <property type="molecule type" value="Genomic_DNA"/>
</dbReference>